<protein>
    <submittedName>
        <fullName evidence="5">DUF4124 domain-containing protein</fullName>
    </submittedName>
</protein>
<dbReference type="RefSeq" id="WP_067156608.1">
    <property type="nucleotide sequence ID" value="NZ_CP014864.1"/>
</dbReference>
<feature type="chain" id="PRO_5007509580" evidence="2">
    <location>
        <begin position="21"/>
        <end position="218"/>
    </location>
</feature>
<evidence type="ECO:0000256" key="1">
    <source>
        <dbReference type="SAM" id="MobiDB-lite"/>
    </source>
</evidence>
<dbReference type="AlphaFoldDB" id="A0A143HQS6"/>
<dbReference type="OrthoDB" id="7062774at2"/>
<evidence type="ECO:0000313" key="6">
    <source>
        <dbReference type="Proteomes" id="UP000076077"/>
    </source>
</evidence>
<dbReference type="EMBL" id="JAPHQB010000012">
    <property type="protein sequence ID" value="MCX2801938.1"/>
    <property type="molecule type" value="Genomic_DNA"/>
</dbReference>
<dbReference type="Pfam" id="PF13511">
    <property type="entry name" value="DUF4124"/>
    <property type="match status" value="1"/>
</dbReference>
<feature type="compositionally biased region" description="Low complexity" evidence="1">
    <location>
        <begin position="193"/>
        <end position="206"/>
    </location>
</feature>
<evidence type="ECO:0000313" key="4">
    <source>
        <dbReference type="EMBL" id="AMX03770.1"/>
    </source>
</evidence>
<proteinExistence type="predicted"/>
<dbReference type="Proteomes" id="UP001209730">
    <property type="component" value="Unassembled WGS sequence"/>
</dbReference>
<feature type="domain" description="DUF4124" evidence="3">
    <location>
        <begin position="31"/>
        <end position="68"/>
    </location>
</feature>
<dbReference type="InterPro" id="IPR025392">
    <property type="entry name" value="DUF4124"/>
</dbReference>
<feature type="signal peptide" evidence="2">
    <location>
        <begin position="1"/>
        <end position="20"/>
    </location>
</feature>
<dbReference type="EMBL" id="CP014864">
    <property type="protein sequence ID" value="AMX03770.1"/>
    <property type="molecule type" value="Genomic_DNA"/>
</dbReference>
<reference evidence="6" key="2">
    <citation type="submission" date="2016-03" db="EMBL/GenBank/DDBJ databases">
        <authorList>
            <person name="Lee Y.-S."/>
            <person name="Choi Y.-L."/>
        </authorList>
    </citation>
    <scope>NUCLEOTIDE SEQUENCE [LARGE SCALE GENOMIC DNA]</scope>
    <source>
        <strain evidence="6">DAU221</strain>
    </source>
</reference>
<dbReference type="Proteomes" id="UP000076077">
    <property type="component" value="Chromosome"/>
</dbReference>
<reference evidence="4" key="1">
    <citation type="submission" date="2016-03" db="EMBL/GenBank/DDBJ databases">
        <authorList>
            <person name="Ploux O."/>
        </authorList>
    </citation>
    <scope>NUCLEOTIDE SEQUENCE [LARGE SCALE GENOMIC DNA]</scope>
    <source>
        <strain evidence="4">DAU221</strain>
    </source>
</reference>
<evidence type="ECO:0000256" key="2">
    <source>
        <dbReference type="SAM" id="SignalP"/>
    </source>
</evidence>
<keyword evidence="2" id="KW-0732">Signal</keyword>
<organism evidence="4 6">
    <name type="scientific">Microbulbifer thermotolerans</name>
    <dbReference type="NCBI Taxonomy" id="252514"/>
    <lineage>
        <taxon>Bacteria</taxon>
        <taxon>Pseudomonadati</taxon>
        <taxon>Pseudomonadota</taxon>
        <taxon>Gammaproteobacteria</taxon>
        <taxon>Cellvibrionales</taxon>
        <taxon>Microbulbiferaceae</taxon>
        <taxon>Microbulbifer</taxon>
    </lineage>
</organism>
<feature type="region of interest" description="Disordered" evidence="1">
    <location>
        <begin position="189"/>
        <end position="218"/>
    </location>
</feature>
<dbReference type="KEGG" id="mthd:A3224_15290"/>
<keyword evidence="6" id="KW-1185">Reference proteome</keyword>
<accession>A0A143HQS6</accession>
<gene>
    <name evidence="4" type="ORF">A3224_15290</name>
    <name evidence="5" type="ORF">OQJ68_09085</name>
</gene>
<evidence type="ECO:0000259" key="3">
    <source>
        <dbReference type="Pfam" id="PF13511"/>
    </source>
</evidence>
<dbReference type="STRING" id="252514.A3224_15290"/>
<name>A0A143HQS6_MICTH</name>
<evidence type="ECO:0000313" key="5">
    <source>
        <dbReference type="EMBL" id="MCX2801938.1"/>
    </source>
</evidence>
<sequence>MNPSKVILTLLLASPLISLAGGNETDNAQSGGSIYKTVAPDGSVVFSDKPLPGEPTEKVELAPTNVQPIALPRTLPTRKLSPRDQGGDDYAGPVRFAIVSPMDGATIPPGQRSIVLEVAMDPVPSGDYQFFAVVDGRPWAGASSGTSLDISALERGTHSVQAVLVDAAGNELARSQIITLYVKRPGGVLPDNPAAQASQAPKAPVAPGLPRAKPPSAD</sequence>
<dbReference type="GeneID" id="76609393"/>
<reference evidence="5" key="3">
    <citation type="submission" date="2022-11" db="EMBL/GenBank/DDBJ databases">
        <title>Chitin-degrading and fungicidal potential of chitinolytic bacterial strains from marine environment of the Pacific Ocean regions.</title>
        <authorList>
            <person name="Pentekhina I."/>
            <person name="Nedashkovskaya O."/>
            <person name="Seitkalieva A."/>
            <person name="Podvolotskaya A."/>
            <person name="Tekutyeva L."/>
            <person name="Balabanova L."/>
        </authorList>
    </citation>
    <scope>NUCLEOTIDE SEQUENCE</scope>
    <source>
        <strain evidence="5">KMM 6838</strain>
    </source>
</reference>